<reference evidence="2" key="1">
    <citation type="journal article" date="2019" name="Int. J. Syst. Evol. Microbiol.">
        <title>The Global Catalogue of Microorganisms (GCM) 10K type strain sequencing project: providing services to taxonomists for standard genome sequencing and annotation.</title>
        <authorList>
            <consortium name="The Broad Institute Genomics Platform"/>
            <consortium name="The Broad Institute Genome Sequencing Center for Infectious Disease"/>
            <person name="Wu L."/>
            <person name="Ma J."/>
        </authorList>
    </citation>
    <scope>NUCLEOTIDE SEQUENCE [LARGE SCALE GENOMIC DNA]</scope>
    <source>
        <strain evidence="2">JCM 12696</strain>
    </source>
</reference>
<name>A0ABP4F7R9_9ACTN</name>
<dbReference type="RefSeq" id="WP_344272055.1">
    <property type="nucleotide sequence ID" value="NZ_BAAAKV010000010.1"/>
</dbReference>
<evidence type="ECO:0000313" key="1">
    <source>
        <dbReference type="EMBL" id="GAA1160107.1"/>
    </source>
</evidence>
<comment type="caution">
    <text evidence="1">The sequence shown here is derived from an EMBL/GenBank/DDBJ whole genome shotgun (WGS) entry which is preliminary data.</text>
</comment>
<protein>
    <submittedName>
        <fullName evidence="1">Uncharacterized protein</fullName>
    </submittedName>
</protein>
<accession>A0ABP4F7R9</accession>
<evidence type="ECO:0000313" key="2">
    <source>
        <dbReference type="Proteomes" id="UP001501371"/>
    </source>
</evidence>
<sequence length="130" mass="13702">MPYPTPFPVRLADEIARQLGLLTDQLSQAPADQAAQILGRVVDADTGVLGRVTTLIATGSRFAQEQAERGSLPAEVWLALGRAANEMDSISLDLDEHTEAIKSLSTPSAAPATTMAAASAASPLVVRRHR</sequence>
<organism evidence="1 2">
    <name type="scientific">Streptomyces hebeiensis</name>
    <dbReference type="NCBI Taxonomy" id="229486"/>
    <lineage>
        <taxon>Bacteria</taxon>
        <taxon>Bacillati</taxon>
        <taxon>Actinomycetota</taxon>
        <taxon>Actinomycetes</taxon>
        <taxon>Kitasatosporales</taxon>
        <taxon>Streptomycetaceae</taxon>
        <taxon>Streptomyces</taxon>
    </lineage>
</organism>
<keyword evidence="2" id="KW-1185">Reference proteome</keyword>
<dbReference type="Proteomes" id="UP001501371">
    <property type="component" value="Unassembled WGS sequence"/>
</dbReference>
<dbReference type="EMBL" id="BAAAKV010000010">
    <property type="protein sequence ID" value="GAA1160107.1"/>
    <property type="molecule type" value="Genomic_DNA"/>
</dbReference>
<gene>
    <name evidence="1" type="ORF">GCM10009654_15390</name>
</gene>
<proteinExistence type="predicted"/>